<dbReference type="Proteomes" id="UP001203284">
    <property type="component" value="Unassembled WGS sequence"/>
</dbReference>
<dbReference type="Pfam" id="PF00563">
    <property type="entry name" value="EAL"/>
    <property type="match status" value="1"/>
</dbReference>
<dbReference type="SMART" id="SM00052">
    <property type="entry name" value="EAL"/>
    <property type="match status" value="1"/>
</dbReference>
<dbReference type="Gene3D" id="3.30.70.270">
    <property type="match status" value="1"/>
</dbReference>
<dbReference type="Pfam" id="PF00990">
    <property type="entry name" value="GGDEF"/>
    <property type="match status" value="1"/>
</dbReference>
<feature type="transmembrane region" description="Helical" evidence="1">
    <location>
        <begin position="148"/>
        <end position="170"/>
    </location>
</feature>
<dbReference type="RefSeq" id="WP_247029789.1">
    <property type="nucleotide sequence ID" value="NZ_JALKCH010000008.1"/>
</dbReference>
<sequence>MRILSCIVHEHTLWMLALVVPVCLVGSAVALQLYRRARQREGLQRTGWVFLAAVAAGSSVWCTHFVAMLAYQPDLATSFDPVVTLLSLMIAMGGGALAFTMALVGQNRAGHPDGWLSTLAGGLLLGGSVAAMHYLGMAAMEIRGTLDWSSSYVVASVAVALAGGAFCLAAEARGRPWLAFAAFAATILGLHFTGMAALTVVPLDLPLGNAVSHGGLAAAVVLGVFIIVAVGAASYMIDTDVTEQAMGALRRMALSDSLTGLPNRQSFTDRLELKVLRHLDDGRGFAVVMIDLDRFKAVNDVHGHEGGDRMLAAVAERMRAVLQPDEFLARIGGDEFAAIVPHKGVQEGAHAVDGFIGRLETTLALPIRIREYDVLPHASFGVSIFPLDGDSAAQILGNADLAMYRAKADMRRGVCYYEAEMDEAARLRRELILELRRAAEREEFELHYQLQAELPTRSAPVALPPPGEAPAVAAEALLGAGTSTIVGYEALLRWRHPVRGYVSPAEFIPLAEETGLILPIGAWVLRAACREAAAWRGSYRVAVNLSAVQIAHCDLPALVAEVLAESGLPATRLELEITETSIIEDKARCLAALEAVRALGVTIALDDFGTGYSSLDTLRSFPFHRIKLDRTFMRDIATSAESRAILRAVLTLGRSLDIRVLAEGVETIEQLALLAEEGCSEVQGFLFGRPERQVEAACGCAAA</sequence>
<feature type="domain" description="GGDEF" evidence="3">
    <location>
        <begin position="283"/>
        <end position="419"/>
    </location>
</feature>
<accession>A0ABT0DD44</accession>
<feature type="domain" description="MHYT" evidence="4">
    <location>
        <begin position="11"/>
        <end position="201"/>
    </location>
</feature>
<dbReference type="PROSITE" id="PS50887">
    <property type="entry name" value="GGDEF"/>
    <property type="match status" value="1"/>
</dbReference>
<keyword evidence="1" id="KW-0472">Membrane</keyword>
<dbReference type="InterPro" id="IPR029787">
    <property type="entry name" value="Nucleotide_cyclase"/>
</dbReference>
<proteinExistence type="predicted"/>
<dbReference type="CDD" id="cd01949">
    <property type="entry name" value="GGDEF"/>
    <property type="match status" value="1"/>
</dbReference>
<keyword evidence="1" id="KW-0812">Transmembrane</keyword>
<feature type="transmembrane region" description="Helical" evidence="1">
    <location>
        <begin position="116"/>
        <end position="136"/>
    </location>
</feature>
<feature type="transmembrane region" description="Helical" evidence="1">
    <location>
        <begin position="177"/>
        <end position="203"/>
    </location>
</feature>
<dbReference type="PROSITE" id="PS50883">
    <property type="entry name" value="EAL"/>
    <property type="match status" value="1"/>
</dbReference>
<dbReference type="PROSITE" id="PS50924">
    <property type="entry name" value="MHYT"/>
    <property type="match status" value="1"/>
</dbReference>
<dbReference type="InterPro" id="IPR043128">
    <property type="entry name" value="Rev_trsase/Diguanyl_cyclase"/>
</dbReference>
<dbReference type="Pfam" id="PF03707">
    <property type="entry name" value="MHYT"/>
    <property type="match status" value="2"/>
</dbReference>
<evidence type="ECO:0000313" key="6">
    <source>
        <dbReference type="Proteomes" id="UP001203284"/>
    </source>
</evidence>
<feature type="transmembrane region" description="Helical" evidence="1">
    <location>
        <begin position="215"/>
        <end position="237"/>
    </location>
</feature>
<protein>
    <submittedName>
        <fullName evidence="5">EAL domain-containing protein</fullName>
    </submittedName>
</protein>
<evidence type="ECO:0000256" key="1">
    <source>
        <dbReference type="PROSITE-ProRule" id="PRU00244"/>
    </source>
</evidence>
<dbReference type="InterPro" id="IPR052155">
    <property type="entry name" value="Biofilm_reg_signaling"/>
</dbReference>
<dbReference type="EMBL" id="JALKCH010000008">
    <property type="protein sequence ID" value="MCK0197891.1"/>
    <property type="molecule type" value="Genomic_DNA"/>
</dbReference>
<dbReference type="SMART" id="SM00267">
    <property type="entry name" value="GGDEF"/>
    <property type="match status" value="1"/>
</dbReference>
<evidence type="ECO:0000259" key="3">
    <source>
        <dbReference type="PROSITE" id="PS50887"/>
    </source>
</evidence>
<feature type="transmembrane region" description="Helical" evidence="1">
    <location>
        <begin position="12"/>
        <end position="34"/>
    </location>
</feature>
<dbReference type="InterPro" id="IPR000160">
    <property type="entry name" value="GGDEF_dom"/>
</dbReference>
<dbReference type="PANTHER" id="PTHR44757">
    <property type="entry name" value="DIGUANYLATE CYCLASE DGCP"/>
    <property type="match status" value="1"/>
</dbReference>
<name>A0ABT0DD44_9HYPH</name>
<dbReference type="InterPro" id="IPR035919">
    <property type="entry name" value="EAL_sf"/>
</dbReference>
<feature type="transmembrane region" description="Helical" evidence="1">
    <location>
        <begin position="46"/>
        <end position="71"/>
    </location>
</feature>
<dbReference type="PANTHER" id="PTHR44757:SF2">
    <property type="entry name" value="BIOFILM ARCHITECTURE MAINTENANCE PROTEIN MBAA"/>
    <property type="match status" value="1"/>
</dbReference>
<feature type="domain" description="EAL" evidence="2">
    <location>
        <begin position="428"/>
        <end position="703"/>
    </location>
</feature>
<dbReference type="InterPro" id="IPR005330">
    <property type="entry name" value="MHYT_dom"/>
</dbReference>
<evidence type="ECO:0000259" key="4">
    <source>
        <dbReference type="PROSITE" id="PS50924"/>
    </source>
</evidence>
<dbReference type="SUPFAM" id="SSF141868">
    <property type="entry name" value="EAL domain-like"/>
    <property type="match status" value="1"/>
</dbReference>
<organism evidence="5 6">
    <name type="scientific">Ancylobacter crimeensis</name>
    <dbReference type="NCBI Taxonomy" id="2579147"/>
    <lineage>
        <taxon>Bacteria</taxon>
        <taxon>Pseudomonadati</taxon>
        <taxon>Pseudomonadota</taxon>
        <taxon>Alphaproteobacteria</taxon>
        <taxon>Hyphomicrobiales</taxon>
        <taxon>Xanthobacteraceae</taxon>
        <taxon>Ancylobacter</taxon>
    </lineage>
</organism>
<evidence type="ECO:0000313" key="5">
    <source>
        <dbReference type="EMBL" id="MCK0197891.1"/>
    </source>
</evidence>
<dbReference type="SUPFAM" id="SSF55073">
    <property type="entry name" value="Nucleotide cyclase"/>
    <property type="match status" value="1"/>
</dbReference>
<dbReference type="Gene3D" id="3.20.20.450">
    <property type="entry name" value="EAL domain"/>
    <property type="match status" value="1"/>
</dbReference>
<reference evidence="5 6" key="1">
    <citation type="submission" date="2022-04" db="EMBL/GenBank/DDBJ databases">
        <authorList>
            <person name="Grouzdev D.S."/>
            <person name="Pantiukh K.S."/>
            <person name="Krutkina M.S."/>
        </authorList>
    </citation>
    <scope>NUCLEOTIDE SEQUENCE [LARGE SCALE GENOMIC DNA]</scope>
    <source>
        <strain evidence="5 6">6x-1</strain>
    </source>
</reference>
<dbReference type="NCBIfam" id="TIGR00254">
    <property type="entry name" value="GGDEF"/>
    <property type="match status" value="1"/>
</dbReference>
<evidence type="ECO:0000259" key="2">
    <source>
        <dbReference type="PROSITE" id="PS50883"/>
    </source>
</evidence>
<comment type="caution">
    <text evidence="5">The sequence shown here is derived from an EMBL/GenBank/DDBJ whole genome shotgun (WGS) entry which is preliminary data.</text>
</comment>
<keyword evidence="6" id="KW-1185">Reference proteome</keyword>
<feature type="transmembrane region" description="Helical" evidence="1">
    <location>
        <begin position="83"/>
        <end position="104"/>
    </location>
</feature>
<gene>
    <name evidence="5" type="ORF">MWN34_13335</name>
</gene>
<dbReference type="CDD" id="cd01948">
    <property type="entry name" value="EAL"/>
    <property type="match status" value="1"/>
</dbReference>
<dbReference type="InterPro" id="IPR001633">
    <property type="entry name" value="EAL_dom"/>
</dbReference>
<keyword evidence="1" id="KW-1133">Transmembrane helix</keyword>